<protein>
    <submittedName>
        <fullName evidence="1">Uncharacterized protein</fullName>
    </submittedName>
</protein>
<evidence type="ECO:0000313" key="1">
    <source>
        <dbReference type="EMBL" id="GAH65208.1"/>
    </source>
</evidence>
<gene>
    <name evidence="1" type="ORF">S03H2_52339</name>
</gene>
<name>X1J628_9ZZZZ</name>
<proteinExistence type="predicted"/>
<organism evidence="1">
    <name type="scientific">marine sediment metagenome</name>
    <dbReference type="NCBI Taxonomy" id="412755"/>
    <lineage>
        <taxon>unclassified sequences</taxon>
        <taxon>metagenomes</taxon>
        <taxon>ecological metagenomes</taxon>
    </lineage>
</organism>
<dbReference type="AlphaFoldDB" id="X1J628"/>
<comment type="caution">
    <text evidence="1">The sequence shown here is derived from an EMBL/GenBank/DDBJ whole genome shotgun (WGS) entry which is preliminary data.</text>
</comment>
<dbReference type="EMBL" id="BARU01033245">
    <property type="protein sequence ID" value="GAH65208.1"/>
    <property type="molecule type" value="Genomic_DNA"/>
</dbReference>
<sequence>MKEIEKKSTVENRAMLKKCLPIKTPLEKTVSTATPSSGTNFSKGLREYNMNPIQVRYLAALHPDTLYATTLSRAQQIATPNQSYGSSPNFSYGKPSLKLYSLKLGGRPQTTPNSSMTANPYPTESELTFGSFAPTEVVVTSLMLIQGRFHHEDRAGSPRVYRQPDFVRP</sequence>
<accession>X1J628</accession>
<reference evidence="1" key="1">
    <citation type="journal article" date="2014" name="Front. Microbiol.">
        <title>High frequency of phylogenetically diverse reductive dehalogenase-homologous genes in deep subseafloor sedimentary metagenomes.</title>
        <authorList>
            <person name="Kawai M."/>
            <person name="Futagami T."/>
            <person name="Toyoda A."/>
            <person name="Takaki Y."/>
            <person name="Nishi S."/>
            <person name="Hori S."/>
            <person name="Arai W."/>
            <person name="Tsubouchi T."/>
            <person name="Morono Y."/>
            <person name="Uchiyama I."/>
            <person name="Ito T."/>
            <person name="Fujiyama A."/>
            <person name="Inagaki F."/>
            <person name="Takami H."/>
        </authorList>
    </citation>
    <scope>NUCLEOTIDE SEQUENCE</scope>
    <source>
        <strain evidence="1">Expedition CK06-06</strain>
    </source>
</reference>